<gene>
    <name evidence="2" type="ORF">ALTATR162_LOCUS1475</name>
</gene>
<accession>A0A8J2HW85</accession>
<comment type="caution">
    <text evidence="2">The sequence shown here is derived from an EMBL/GenBank/DDBJ whole genome shotgun (WGS) entry which is preliminary data.</text>
</comment>
<evidence type="ECO:0000313" key="2">
    <source>
        <dbReference type="EMBL" id="CAG5144078.1"/>
    </source>
</evidence>
<feature type="compositionally biased region" description="Basic and acidic residues" evidence="1">
    <location>
        <begin position="110"/>
        <end position="133"/>
    </location>
</feature>
<protein>
    <submittedName>
        <fullName evidence="2">Uncharacterized protein</fullName>
    </submittedName>
</protein>
<sequence length="187" mass="19244">MVDNSHSKSVRGTLSNPKTKEAINSSKSTPDLGDGTSLKPANDDKKSFPSNDSAPPAGQGNDTPSASSSSSSSSTSSSSDSAPTVSDPYRKAGTSAGGGDKKAIGNGGNVEDRNMEDGKQGGKKNEAKEDLPHSKKVRGTLTNDDGAKVNKTQLGDPASLKAETSKTEDMGRQTEREGQDKSGKSKL</sequence>
<dbReference type="GeneID" id="67012813"/>
<evidence type="ECO:0000256" key="1">
    <source>
        <dbReference type="SAM" id="MobiDB-lite"/>
    </source>
</evidence>
<name>A0A8J2HW85_9PLEO</name>
<dbReference type="AlphaFoldDB" id="A0A8J2HW85"/>
<keyword evidence="3" id="KW-1185">Reference proteome</keyword>
<feature type="compositionally biased region" description="Basic and acidic residues" evidence="1">
    <location>
        <begin position="163"/>
        <end position="187"/>
    </location>
</feature>
<feature type="compositionally biased region" description="Polar residues" evidence="1">
    <location>
        <begin position="10"/>
        <end position="29"/>
    </location>
</feature>
<dbReference type="EMBL" id="CAJRGZ010000015">
    <property type="protein sequence ID" value="CAG5144078.1"/>
    <property type="molecule type" value="Genomic_DNA"/>
</dbReference>
<dbReference type="Proteomes" id="UP000676310">
    <property type="component" value="Unassembled WGS sequence"/>
</dbReference>
<feature type="compositionally biased region" description="Low complexity" evidence="1">
    <location>
        <begin position="62"/>
        <end position="87"/>
    </location>
</feature>
<reference evidence="2" key="1">
    <citation type="submission" date="2021-05" db="EMBL/GenBank/DDBJ databases">
        <authorList>
            <person name="Stam R."/>
        </authorList>
    </citation>
    <scope>NUCLEOTIDE SEQUENCE</scope>
    <source>
        <strain evidence="2">CS162</strain>
    </source>
</reference>
<evidence type="ECO:0000313" key="3">
    <source>
        <dbReference type="Proteomes" id="UP000676310"/>
    </source>
</evidence>
<dbReference type="OrthoDB" id="5234213at2759"/>
<proteinExistence type="predicted"/>
<feature type="region of interest" description="Disordered" evidence="1">
    <location>
        <begin position="1"/>
        <end position="187"/>
    </location>
</feature>
<organism evidence="2 3">
    <name type="scientific">Alternaria atra</name>
    <dbReference type="NCBI Taxonomy" id="119953"/>
    <lineage>
        <taxon>Eukaryota</taxon>
        <taxon>Fungi</taxon>
        <taxon>Dikarya</taxon>
        <taxon>Ascomycota</taxon>
        <taxon>Pezizomycotina</taxon>
        <taxon>Dothideomycetes</taxon>
        <taxon>Pleosporomycetidae</taxon>
        <taxon>Pleosporales</taxon>
        <taxon>Pleosporineae</taxon>
        <taxon>Pleosporaceae</taxon>
        <taxon>Alternaria</taxon>
        <taxon>Alternaria sect. Ulocladioides</taxon>
    </lineage>
</organism>
<dbReference type="RefSeq" id="XP_043165006.1">
    <property type="nucleotide sequence ID" value="XM_043309071.1"/>
</dbReference>